<proteinExistence type="predicted"/>
<reference evidence="2 3" key="1">
    <citation type="submission" date="2017-04" db="EMBL/GenBank/DDBJ databases">
        <title>Draft Aigarchaeota genome from a New Zealand hot spring.</title>
        <authorList>
            <person name="Reysenbach A.-L."/>
            <person name="Donaho J.A."/>
            <person name="Gerhart J."/>
            <person name="Kelley J.F."/>
            <person name="Kouba K."/>
            <person name="Podar M."/>
            <person name="Stott M."/>
        </authorList>
    </citation>
    <scope>NUCLEOTIDE SEQUENCE [LARGE SCALE GENOMIC DNA]</scope>
    <source>
        <strain evidence="2">NZ13_MG1</strain>
    </source>
</reference>
<dbReference type="InterPro" id="IPR000594">
    <property type="entry name" value="ThiF_NAD_FAD-bd"/>
</dbReference>
<dbReference type="CDD" id="cd17039">
    <property type="entry name" value="Ubl_ubiquitin_like"/>
    <property type="match status" value="1"/>
</dbReference>
<dbReference type="Gene3D" id="3.40.50.720">
    <property type="entry name" value="NAD(P)-binding Rossmann-like Domain"/>
    <property type="match status" value="1"/>
</dbReference>
<dbReference type="PANTHER" id="PTHR10953:SF102">
    <property type="entry name" value="ADENYLYLTRANSFERASE AND SULFURTRANSFERASE MOCS3"/>
    <property type="match status" value="1"/>
</dbReference>
<dbReference type="Pfam" id="PF00899">
    <property type="entry name" value="ThiF"/>
    <property type="match status" value="1"/>
</dbReference>
<dbReference type="Proteomes" id="UP000244066">
    <property type="component" value="Unassembled WGS sequence"/>
</dbReference>
<name>A0A2R7Y6A1_9ARCH</name>
<dbReference type="InterPro" id="IPR045886">
    <property type="entry name" value="ThiF/MoeB/HesA"/>
</dbReference>
<dbReference type="PROSITE" id="PS50053">
    <property type="entry name" value="UBIQUITIN_2"/>
    <property type="match status" value="1"/>
</dbReference>
<dbReference type="CDD" id="cd00757">
    <property type="entry name" value="ThiF_MoeB_HesA_family"/>
    <property type="match status" value="1"/>
</dbReference>
<dbReference type="PANTHER" id="PTHR10953">
    <property type="entry name" value="UBIQUITIN-ACTIVATING ENZYME E1"/>
    <property type="match status" value="1"/>
</dbReference>
<dbReference type="GO" id="GO:0004792">
    <property type="term" value="F:thiosulfate-cyanide sulfurtransferase activity"/>
    <property type="evidence" value="ECO:0007669"/>
    <property type="project" value="TreeGrafter"/>
</dbReference>
<dbReference type="SUPFAM" id="SSF69572">
    <property type="entry name" value="Activating enzymes of the ubiquitin-like proteins"/>
    <property type="match status" value="1"/>
</dbReference>
<evidence type="ECO:0000259" key="1">
    <source>
        <dbReference type="PROSITE" id="PS50053"/>
    </source>
</evidence>
<gene>
    <name evidence="2" type="ORF">B9J98_03025</name>
</gene>
<protein>
    <recommendedName>
        <fullName evidence="1">Ubiquitin-like domain-containing protein</fullName>
    </recommendedName>
</protein>
<dbReference type="GO" id="GO:0016779">
    <property type="term" value="F:nucleotidyltransferase activity"/>
    <property type="evidence" value="ECO:0007669"/>
    <property type="project" value="TreeGrafter"/>
</dbReference>
<dbReference type="InterPro" id="IPR035985">
    <property type="entry name" value="Ubiquitin-activating_enz"/>
</dbReference>
<comment type="caution">
    <text evidence="2">The sequence shown here is derived from an EMBL/GenBank/DDBJ whole genome shotgun (WGS) entry which is preliminary data.</text>
</comment>
<sequence length="395" mass="44583">MEPYLLERYDRQIRISGWDQLKVSNSTILVAGVGATGCEVAKNLCLAGIGRLILVDNDVVELSNLNRQMLFEDSDIGSPKAVVAKERLQRINPYVRIEAYYEDLRKFDESMVKDVDVICSCLDNWATRRWLNSLAVELKKPLVDTAIEGLYGNVQVVIPGETACLECHGDTLIPKDTQLAECTLKRRRPEDLAEDLRKNKIEIPFELVKELFSMGIKTIYDLKYAPIDALQKEGSKISEEIMKLRDLLKPKLPAIQGGASVIAGIASLEVLKILHGGSIGKVTKHLIVYDGASQRLTKVMLKRREDCFVCGDAMQGKPVEVTVSLEDRVWDLKEKVSSLFGIPDPEIQYKRWMLKDEQKLSEINVKSDDILYIHTSRRYMPIAIKVSFVEDNGRA</sequence>
<dbReference type="Gene3D" id="3.10.20.90">
    <property type="entry name" value="Phosphatidylinositol 3-kinase Catalytic Subunit, Chain A, domain 1"/>
    <property type="match status" value="1"/>
</dbReference>
<dbReference type="GO" id="GO:0008641">
    <property type="term" value="F:ubiquitin-like modifier activating enzyme activity"/>
    <property type="evidence" value="ECO:0007669"/>
    <property type="project" value="InterPro"/>
</dbReference>
<dbReference type="Pfam" id="PF00240">
    <property type="entry name" value="ubiquitin"/>
    <property type="match status" value="1"/>
</dbReference>
<accession>A0A2R7Y6A1</accession>
<dbReference type="AlphaFoldDB" id="A0A2R7Y6A1"/>
<evidence type="ECO:0000313" key="3">
    <source>
        <dbReference type="Proteomes" id="UP000244066"/>
    </source>
</evidence>
<evidence type="ECO:0000313" key="2">
    <source>
        <dbReference type="EMBL" id="PUA33056.1"/>
    </source>
</evidence>
<dbReference type="GO" id="GO:0005737">
    <property type="term" value="C:cytoplasm"/>
    <property type="evidence" value="ECO:0007669"/>
    <property type="project" value="TreeGrafter"/>
</dbReference>
<organism evidence="2 3">
    <name type="scientific">Candidatus Terraquivivens tikiterensis</name>
    <dbReference type="NCBI Taxonomy" id="1980982"/>
    <lineage>
        <taxon>Archaea</taxon>
        <taxon>Nitrososphaerota</taxon>
        <taxon>Candidatus Wolframiiraptoraceae</taxon>
        <taxon>Candidatus Terraquivivens</taxon>
    </lineage>
</organism>
<feature type="domain" description="Ubiquitin-like" evidence="1">
    <location>
        <begin position="297"/>
        <end position="378"/>
    </location>
</feature>
<dbReference type="EMBL" id="NDWU01000005">
    <property type="protein sequence ID" value="PUA33056.1"/>
    <property type="molecule type" value="Genomic_DNA"/>
</dbReference>
<dbReference type="InterPro" id="IPR000626">
    <property type="entry name" value="Ubiquitin-like_dom"/>
</dbReference>